<evidence type="ECO:0000256" key="1">
    <source>
        <dbReference type="SAM" id="MobiDB-lite"/>
    </source>
</evidence>
<feature type="compositionally biased region" description="Basic and acidic residues" evidence="1">
    <location>
        <begin position="65"/>
        <end position="88"/>
    </location>
</feature>
<proteinExistence type="predicted"/>
<gene>
    <name evidence="2" type="ORF">METZ01_LOCUS184498</name>
</gene>
<dbReference type="EMBL" id="UINC01036930">
    <property type="protein sequence ID" value="SVB31644.1"/>
    <property type="molecule type" value="Genomic_DNA"/>
</dbReference>
<name>A0A382D0S7_9ZZZZ</name>
<dbReference type="AlphaFoldDB" id="A0A382D0S7"/>
<sequence length="183" mass="20806">MADTGENKVLSTDEMYESTKDVLSEAMDNLQPEEDYSEPTPPTFDEAQESQEEEKVEASSEEESKEPVIDSKPVEQTEDWRKEVEDKGRLPVELSDEDKEFIGNLKPKAQDRFKDLVHRATEAETRVSEYETGHQVFEHIAESTTNPDQLNWALGLFKSLNSGDYDNARAGLKELDKFSDQVA</sequence>
<feature type="non-terminal residue" evidence="2">
    <location>
        <position position="183"/>
    </location>
</feature>
<accession>A0A382D0S7</accession>
<evidence type="ECO:0000313" key="2">
    <source>
        <dbReference type="EMBL" id="SVB31644.1"/>
    </source>
</evidence>
<organism evidence="2">
    <name type="scientific">marine metagenome</name>
    <dbReference type="NCBI Taxonomy" id="408172"/>
    <lineage>
        <taxon>unclassified sequences</taxon>
        <taxon>metagenomes</taxon>
        <taxon>ecological metagenomes</taxon>
    </lineage>
</organism>
<protein>
    <submittedName>
        <fullName evidence="2">Uncharacterized protein</fullName>
    </submittedName>
</protein>
<feature type="compositionally biased region" description="Acidic residues" evidence="1">
    <location>
        <begin position="46"/>
        <end position="64"/>
    </location>
</feature>
<feature type="region of interest" description="Disordered" evidence="1">
    <location>
        <begin position="1"/>
        <end position="88"/>
    </location>
</feature>
<reference evidence="2" key="1">
    <citation type="submission" date="2018-05" db="EMBL/GenBank/DDBJ databases">
        <authorList>
            <person name="Lanie J.A."/>
            <person name="Ng W.-L."/>
            <person name="Kazmierczak K.M."/>
            <person name="Andrzejewski T.M."/>
            <person name="Davidsen T.M."/>
            <person name="Wayne K.J."/>
            <person name="Tettelin H."/>
            <person name="Glass J.I."/>
            <person name="Rusch D."/>
            <person name="Podicherti R."/>
            <person name="Tsui H.-C.T."/>
            <person name="Winkler M.E."/>
        </authorList>
    </citation>
    <scope>NUCLEOTIDE SEQUENCE</scope>
</reference>